<keyword evidence="1" id="KW-0472">Membrane</keyword>
<keyword evidence="1" id="KW-1133">Transmembrane helix</keyword>
<comment type="caution">
    <text evidence="2">The sequence shown here is derived from an EMBL/GenBank/DDBJ whole genome shotgun (WGS) entry which is preliminary data.</text>
</comment>
<reference evidence="2 3" key="1">
    <citation type="submission" date="2019-04" db="EMBL/GenBank/DDBJ databases">
        <title>Annotation for the trematode Fasciola gigantica.</title>
        <authorList>
            <person name="Choi Y.-J."/>
        </authorList>
    </citation>
    <scope>NUCLEOTIDE SEQUENCE [LARGE SCALE GENOMIC DNA]</scope>
    <source>
        <strain evidence="2">Uganda_cow_1</strain>
    </source>
</reference>
<evidence type="ECO:0000256" key="1">
    <source>
        <dbReference type="SAM" id="Phobius"/>
    </source>
</evidence>
<dbReference type="Proteomes" id="UP000316759">
    <property type="component" value="Unassembled WGS sequence"/>
</dbReference>
<evidence type="ECO:0000313" key="2">
    <source>
        <dbReference type="EMBL" id="TPP58663.1"/>
    </source>
</evidence>
<accession>A0A504YCA4</accession>
<organism evidence="2 3">
    <name type="scientific">Fasciola gigantica</name>
    <name type="common">Giant liver fluke</name>
    <dbReference type="NCBI Taxonomy" id="46835"/>
    <lineage>
        <taxon>Eukaryota</taxon>
        <taxon>Metazoa</taxon>
        <taxon>Spiralia</taxon>
        <taxon>Lophotrochozoa</taxon>
        <taxon>Platyhelminthes</taxon>
        <taxon>Trematoda</taxon>
        <taxon>Digenea</taxon>
        <taxon>Plagiorchiida</taxon>
        <taxon>Echinostomata</taxon>
        <taxon>Echinostomatoidea</taxon>
        <taxon>Fasciolidae</taxon>
        <taxon>Fasciola</taxon>
    </lineage>
</organism>
<dbReference type="EMBL" id="SUNJ01011751">
    <property type="protein sequence ID" value="TPP58663.1"/>
    <property type="molecule type" value="Genomic_DNA"/>
</dbReference>
<feature type="transmembrane region" description="Helical" evidence="1">
    <location>
        <begin position="6"/>
        <end position="31"/>
    </location>
</feature>
<dbReference type="AlphaFoldDB" id="A0A504YCA4"/>
<name>A0A504YCA4_FASGI</name>
<evidence type="ECO:0000313" key="3">
    <source>
        <dbReference type="Proteomes" id="UP000316759"/>
    </source>
</evidence>
<proteinExistence type="predicted"/>
<keyword evidence="1" id="KW-0812">Transmembrane</keyword>
<feature type="transmembrane region" description="Helical" evidence="1">
    <location>
        <begin position="51"/>
        <end position="73"/>
    </location>
</feature>
<gene>
    <name evidence="2" type="ORF">FGIG_07993</name>
</gene>
<sequence length="141" mass="16528">MITEGLTVACTNAVLPVMVLLAGLANVELVYLRQLRSPESITDPNRYSDPFGYKLGRGFGWFVNGLVFSAAVFLPKAMVIYWCTSSMHQFLTHLIVMHPRVRKRFGIWLRPHEGERPYRMLFLQFRSRYRLLRYIYAKRPE</sequence>
<dbReference type="STRING" id="46835.A0A504YCA4"/>
<protein>
    <submittedName>
        <fullName evidence="2">Uncharacterized protein</fullName>
    </submittedName>
</protein>
<keyword evidence="3" id="KW-1185">Reference proteome</keyword>
<dbReference type="OrthoDB" id="2148490at2759"/>